<proteinExistence type="predicted"/>
<dbReference type="Proteomes" id="UP001303407">
    <property type="component" value="Chromosome"/>
</dbReference>
<accession>A0ABY9Y669</accession>
<organism evidence="3 4">
    <name type="scientific">Thalassobellus suaedae</name>
    <dbReference type="NCBI Taxonomy" id="3074124"/>
    <lineage>
        <taxon>Bacteria</taxon>
        <taxon>Pseudomonadati</taxon>
        <taxon>Bacteroidota</taxon>
        <taxon>Flavobacteriia</taxon>
        <taxon>Flavobacteriales</taxon>
        <taxon>Flavobacteriaceae</taxon>
        <taxon>Thalassobellus</taxon>
    </lineage>
</organism>
<name>A0ABY9Y669_9FLAO</name>
<dbReference type="InterPro" id="IPR026444">
    <property type="entry name" value="Secre_tail"/>
</dbReference>
<keyword evidence="4" id="KW-1185">Reference proteome</keyword>
<dbReference type="Pfam" id="PF18962">
    <property type="entry name" value="Por_Secre_tail"/>
    <property type="match status" value="1"/>
</dbReference>
<dbReference type="NCBIfam" id="TIGR04183">
    <property type="entry name" value="Por_Secre_tail"/>
    <property type="match status" value="1"/>
</dbReference>
<reference evidence="3 4" key="1">
    <citation type="submission" date="2023-09" db="EMBL/GenBank/DDBJ databases">
        <title>Thalassobella suaedae gen. nov., sp. nov., a marine bacterium of the family Flavobacteriaceae isolated from a halophyte Suaeda japonica.</title>
        <authorList>
            <person name="Lee S.Y."/>
            <person name="Hwang C.Y."/>
        </authorList>
    </citation>
    <scope>NUCLEOTIDE SEQUENCE [LARGE SCALE GENOMIC DNA]</scope>
    <source>
        <strain evidence="3 4">HL-DH10</strain>
    </source>
</reference>
<evidence type="ECO:0000259" key="2">
    <source>
        <dbReference type="Pfam" id="PF18962"/>
    </source>
</evidence>
<evidence type="ECO:0000313" key="4">
    <source>
        <dbReference type="Proteomes" id="UP001303407"/>
    </source>
</evidence>
<keyword evidence="1" id="KW-0732">Signal</keyword>
<feature type="domain" description="Secretion system C-terminal sorting" evidence="2">
    <location>
        <begin position="399"/>
        <end position="469"/>
    </location>
</feature>
<dbReference type="RefSeq" id="WP_415863593.1">
    <property type="nucleotide sequence ID" value="NZ_CP134536.1"/>
</dbReference>
<gene>
    <name evidence="3" type="ORF">RHP49_05040</name>
</gene>
<evidence type="ECO:0000256" key="1">
    <source>
        <dbReference type="ARBA" id="ARBA00022729"/>
    </source>
</evidence>
<dbReference type="EMBL" id="CP134536">
    <property type="protein sequence ID" value="WNH13620.1"/>
    <property type="molecule type" value="Genomic_DNA"/>
</dbReference>
<protein>
    <submittedName>
        <fullName evidence="3">T9SS type A sorting domain-containing protein</fullName>
    </submittedName>
</protein>
<sequence>MKKLLKIGLIFFINYLFLGSYSMAQNNISRYQYWFDNDYGSNIYASVSPVENLELNTDIPLETLSDGLHIFNIRFKDTDDRWSVTSSDFFYFNNLTANSINSYQYWFDNDYDSNIYASVSSTENLMLNSAIPLETLKDGLHRFNIRFRDSKNRWSNTSSDFLYYNELITNNINGYQYWFDNDYSSQIIETVSPNGQLLLDTSIFLETLSDGLHIFSIHFKDDKGRWSIPQNQFFYYNNLTDSNIVAYQFWFDNDIDTNALVATTPMQQMQLMEVIPIENIEEGLHLFSIRFKDDKGNWSVPVNQFFYKTNSVVNNKITAYRYWVNNDIANAIYVSIDSPSQLINLSEAIDFPGLVIGDYTIHFQFKDSSNNWSIVTSDDFSLTSLSVIENTFEQLITAYPNPTKSIVNFNLGVSYNLIKVKVFDDIGKLIQQESFMNLQEFKLKIKNKSVGIYYLMIIADDKKATLKFIKH</sequence>
<evidence type="ECO:0000313" key="3">
    <source>
        <dbReference type="EMBL" id="WNH13620.1"/>
    </source>
</evidence>